<dbReference type="InterPro" id="IPR002220">
    <property type="entry name" value="DapA-like"/>
</dbReference>
<feature type="active site" description="Proton donor/acceptor" evidence="3">
    <location>
        <position position="134"/>
    </location>
</feature>
<dbReference type="Pfam" id="PF00701">
    <property type="entry name" value="DHDPS"/>
    <property type="match status" value="1"/>
</dbReference>
<dbReference type="GO" id="GO:0008840">
    <property type="term" value="F:4-hydroxy-tetrahydrodipicolinate synthase activity"/>
    <property type="evidence" value="ECO:0007669"/>
    <property type="project" value="TreeGrafter"/>
</dbReference>
<dbReference type="OrthoDB" id="9778880at2"/>
<comment type="similarity">
    <text evidence="2">Belongs to the DapA family.</text>
</comment>
<dbReference type="CDD" id="cd00408">
    <property type="entry name" value="DHDPS-like"/>
    <property type="match status" value="1"/>
</dbReference>
<organism evidence="5 6">
    <name type="scientific">Chitinimonas arctica</name>
    <dbReference type="NCBI Taxonomy" id="2594795"/>
    <lineage>
        <taxon>Bacteria</taxon>
        <taxon>Pseudomonadati</taxon>
        <taxon>Pseudomonadota</taxon>
        <taxon>Betaproteobacteria</taxon>
        <taxon>Neisseriales</taxon>
        <taxon>Chitinibacteraceae</taxon>
        <taxon>Chitinimonas</taxon>
    </lineage>
</organism>
<dbReference type="Gene3D" id="3.20.20.70">
    <property type="entry name" value="Aldolase class I"/>
    <property type="match status" value="1"/>
</dbReference>
<keyword evidence="1 2" id="KW-0456">Lyase</keyword>
<evidence type="ECO:0000256" key="1">
    <source>
        <dbReference type="ARBA" id="ARBA00023239"/>
    </source>
</evidence>
<evidence type="ECO:0000313" key="6">
    <source>
        <dbReference type="Proteomes" id="UP000317550"/>
    </source>
</evidence>
<evidence type="ECO:0000256" key="3">
    <source>
        <dbReference type="PIRSR" id="PIRSR001365-1"/>
    </source>
</evidence>
<dbReference type="SMART" id="SM01130">
    <property type="entry name" value="DHDPS"/>
    <property type="match status" value="1"/>
</dbReference>
<dbReference type="SUPFAM" id="SSF51569">
    <property type="entry name" value="Aldolase"/>
    <property type="match status" value="1"/>
</dbReference>
<accession>A0A516SEE0</accession>
<dbReference type="KEGG" id="cari:FNU76_09195"/>
<dbReference type="AlphaFoldDB" id="A0A516SEE0"/>
<dbReference type="PANTHER" id="PTHR12128">
    <property type="entry name" value="DIHYDRODIPICOLINATE SYNTHASE"/>
    <property type="match status" value="1"/>
</dbReference>
<keyword evidence="6" id="KW-1185">Reference proteome</keyword>
<evidence type="ECO:0000313" key="5">
    <source>
        <dbReference type="EMBL" id="QDQ26529.1"/>
    </source>
</evidence>
<dbReference type="Proteomes" id="UP000317550">
    <property type="component" value="Chromosome"/>
</dbReference>
<sequence length="297" mass="32055">MTVTFKGVMPAITTPFNADLSIDHGALATHVQWLVSNGCTGIVPCGSLGEGATLTFDEKLALIETCARAVDVPVIPGIAALSTHEAVELAKAAVTHGARALMVLPPYVYSSDWREMKAHVAAVIQATSLPCIVYNNPVAYRTDFSPAQIMELANEFQNVKAVKESSTDVRRITAIKALAGDRLTLGVGVDDVLVEGVAAGAEFWIAGLVDALPKESVRLFELARDGKWDEAAKLYAWFLPLLRLDTVPKFVQLIKLVQEQLGICHRRVRPPRLELAGAELAEAQALIEQALAQRPQV</sequence>
<proteinExistence type="inferred from homology"/>
<dbReference type="PIRSF" id="PIRSF001365">
    <property type="entry name" value="DHDPS"/>
    <property type="match status" value="1"/>
</dbReference>
<gene>
    <name evidence="5" type="ORF">FNU76_09195</name>
</gene>
<dbReference type="InterPro" id="IPR013785">
    <property type="entry name" value="Aldolase_TIM"/>
</dbReference>
<reference evidence="6" key="1">
    <citation type="submission" date="2019-07" db="EMBL/GenBank/DDBJ databases">
        <title>Chitinimonas sp. nov., isolated from Ny-Alesund, arctica soil.</title>
        <authorList>
            <person name="Xu Q."/>
            <person name="Peng F."/>
        </authorList>
    </citation>
    <scope>NUCLEOTIDE SEQUENCE [LARGE SCALE GENOMIC DNA]</scope>
    <source>
        <strain evidence="6">R3-44</strain>
    </source>
</reference>
<evidence type="ECO:0000256" key="4">
    <source>
        <dbReference type="PIRSR" id="PIRSR001365-2"/>
    </source>
</evidence>
<feature type="active site" description="Schiff-base intermediate with substrate" evidence="3">
    <location>
        <position position="163"/>
    </location>
</feature>
<dbReference type="PRINTS" id="PR00146">
    <property type="entry name" value="DHPICSNTHASE"/>
</dbReference>
<feature type="binding site" evidence="4">
    <location>
        <position position="205"/>
    </location>
    <ligand>
        <name>pyruvate</name>
        <dbReference type="ChEBI" id="CHEBI:15361"/>
    </ligand>
</feature>
<evidence type="ECO:0000256" key="2">
    <source>
        <dbReference type="PIRNR" id="PIRNR001365"/>
    </source>
</evidence>
<protein>
    <submittedName>
        <fullName evidence="5">Dihydrodipicolinate synthase family protein</fullName>
    </submittedName>
</protein>
<dbReference type="PANTHER" id="PTHR12128:SF72">
    <property type="entry name" value="DIHYDRODIPICOLINATE SYNTHASE"/>
    <property type="match status" value="1"/>
</dbReference>
<name>A0A516SEE0_9NEIS</name>
<dbReference type="RefSeq" id="WP_144277923.1">
    <property type="nucleotide sequence ID" value="NZ_CP041730.1"/>
</dbReference>
<dbReference type="EMBL" id="CP041730">
    <property type="protein sequence ID" value="QDQ26529.1"/>
    <property type="molecule type" value="Genomic_DNA"/>
</dbReference>